<evidence type="ECO:0000259" key="2">
    <source>
        <dbReference type="Pfam" id="PF13873"/>
    </source>
</evidence>
<feature type="domain" description="Myb/SANT-like DNA-binding" evidence="2">
    <location>
        <begin position="73"/>
        <end position="149"/>
    </location>
</feature>
<feature type="compositionally biased region" description="Low complexity" evidence="1">
    <location>
        <begin position="374"/>
        <end position="386"/>
    </location>
</feature>
<reference evidence="4" key="1">
    <citation type="submission" date="2025-08" db="UniProtKB">
        <authorList>
            <consortium name="RefSeq"/>
        </authorList>
    </citation>
    <scope>IDENTIFICATION</scope>
</reference>
<dbReference type="PANTHER" id="PTHR23098">
    <property type="entry name" value="AGAP001331-PA-RELATED"/>
    <property type="match status" value="1"/>
</dbReference>
<dbReference type="RefSeq" id="XP_030070105.1">
    <property type="nucleotide sequence ID" value="XM_030214245.1"/>
</dbReference>
<dbReference type="GeneID" id="115477393"/>
<dbReference type="Pfam" id="PF13873">
    <property type="entry name" value="Myb_DNA-bind_5"/>
    <property type="match status" value="1"/>
</dbReference>
<evidence type="ECO:0000256" key="1">
    <source>
        <dbReference type="SAM" id="MobiDB-lite"/>
    </source>
</evidence>
<dbReference type="InParanoid" id="A0A6P7Z3P7"/>
<feature type="region of interest" description="Disordered" evidence="1">
    <location>
        <begin position="353"/>
        <end position="401"/>
    </location>
</feature>
<dbReference type="Proteomes" id="UP000515156">
    <property type="component" value="Chromosome 9"/>
</dbReference>
<proteinExistence type="predicted"/>
<accession>A0A6P7Z3P7</accession>
<dbReference type="OrthoDB" id="9940550at2759"/>
<name>A0A6P7Z3P7_9AMPH</name>
<dbReference type="PANTHER" id="PTHR23098:SF22">
    <property type="entry name" value="MYB-LIKE DOMAIN-CONTAINING PROTEIN"/>
    <property type="match status" value="1"/>
</dbReference>
<protein>
    <submittedName>
        <fullName evidence="4">Uncharacterized protein LOC115477393 isoform X1</fullName>
    </submittedName>
</protein>
<evidence type="ECO:0000313" key="4">
    <source>
        <dbReference type="RefSeq" id="XP_030070105.1"/>
    </source>
</evidence>
<evidence type="ECO:0000313" key="3">
    <source>
        <dbReference type="Proteomes" id="UP000515156"/>
    </source>
</evidence>
<keyword evidence="3" id="KW-1185">Reference proteome</keyword>
<gene>
    <name evidence="4" type="primary">LOC115477393</name>
</gene>
<dbReference type="InterPro" id="IPR028002">
    <property type="entry name" value="Myb_DNA-bind_5"/>
</dbReference>
<organism evidence="3 4">
    <name type="scientific">Microcaecilia unicolor</name>
    <dbReference type="NCBI Taxonomy" id="1415580"/>
    <lineage>
        <taxon>Eukaryota</taxon>
        <taxon>Metazoa</taxon>
        <taxon>Chordata</taxon>
        <taxon>Craniata</taxon>
        <taxon>Vertebrata</taxon>
        <taxon>Euteleostomi</taxon>
        <taxon>Amphibia</taxon>
        <taxon>Gymnophiona</taxon>
        <taxon>Siphonopidae</taxon>
        <taxon>Microcaecilia</taxon>
    </lineage>
</organism>
<dbReference type="KEGG" id="muo:115477393"/>
<sequence length="419" mass="46256">MWRALRWGFPCASFSSHARYLSALAGRSWPSGLGFAFLSVAAGGSTSRSISFESWRGAGNGPGAMTEDSPKRRKANFNEAETQVLIEQVLKHEHILFTAGSHRASPGQKRRIWEYIMDKVNLVAACPREVEDLKKRWRDLKRRDRSKVCRISEVYGGALPLPEEISSQVDLVYGPVQPETLPIVGGFDTLDLPVFAPPVEDHGFTDDPSPSNQSCLEHMDLKEEIVVKIVEPEESSEDTAVVPPSQEPLPFLASHHSGSSGKVKAKTKIRPQPEQNEMTEQNLLQLQQQQIRVIQAGFDHVNHNLRLLQHGMQELNNNLSVMAHTLMAMKNVYAKNSAGSTIYCNTSTQTPAGYLSPRSPSVKDNGRAQLIGNSSRSSSCSSSSLSQEAGPSDFPPPPPLQNIKKEHANGCYYFCFADM</sequence>
<dbReference type="GO" id="GO:0005634">
    <property type="term" value="C:nucleus"/>
    <property type="evidence" value="ECO:0007669"/>
    <property type="project" value="TreeGrafter"/>
</dbReference>
<dbReference type="AlphaFoldDB" id="A0A6P7Z3P7"/>